<dbReference type="AlphaFoldDB" id="A0A6A5V6F1"/>
<proteinExistence type="predicted"/>
<dbReference type="PANTHER" id="PTHR38117:SF1">
    <property type="entry name" value="DUF3074 DOMAIN-CONTAINING PROTEIN"/>
    <property type="match status" value="1"/>
</dbReference>
<organism evidence="2 3">
    <name type="scientific">Bimuria novae-zelandiae CBS 107.79</name>
    <dbReference type="NCBI Taxonomy" id="1447943"/>
    <lineage>
        <taxon>Eukaryota</taxon>
        <taxon>Fungi</taxon>
        <taxon>Dikarya</taxon>
        <taxon>Ascomycota</taxon>
        <taxon>Pezizomycotina</taxon>
        <taxon>Dothideomycetes</taxon>
        <taxon>Pleosporomycetidae</taxon>
        <taxon>Pleosporales</taxon>
        <taxon>Massarineae</taxon>
        <taxon>Didymosphaeriaceae</taxon>
        <taxon>Bimuria</taxon>
    </lineage>
</organism>
<feature type="non-terminal residue" evidence="2">
    <location>
        <position position="175"/>
    </location>
</feature>
<evidence type="ECO:0000313" key="2">
    <source>
        <dbReference type="EMBL" id="KAF1972654.1"/>
    </source>
</evidence>
<name>A0A6A5V6F1_9PLEO</name>
<dbReference type="OrthoDB" id="4276610at2759"/>
<gene>
    <name evidence="2" type="ORF">BU23DRAFT_397958</name>
</gene>
<keyword evidence="3" id="KW-1185">Reference proteome</keyword>
<dbReference type="PANTHER" id="PTHR38117">
    <property type="entry name" value="NACHT AND WD40 DOMAIN PROTEIN"/>
    <property type="match status" value="1"/>
</dbReference>
<evidence type="ECO:0000313" key="3">
    <source>
        <dbReference type="Proteomes" id="UP000800036"/>
    </source>
</evidence>
<reference evidence="2" key="1">
    <citation type="journal article" date="2020" name="Stud. Mycol.">
        <title>101 Dothideomycetes genomes: a test case for predicting lifestyles and emergence of pathogens.</title>
        <authorList>
            <person name="Haridas S."/>
            <person name="Albert R."/>
            <person name="Binder M."/>
            <person name="Bloem J."/>
            <person name="Labutti K."/>
            <person name="Salamov A."/>
            <person name="Andreopoulos B."/>
            <person name="Baker S."/>
            <person name="Barry K."/>
            <person name="Bills G."/>
            <person name="Bluhm B."/>
            <person name="Cannon C."/>
            <person name="Castanera R."/>
            <person name="Culley D."/>
            <person name="Daum C."/>
            <person name="Ezra D."/>
            <person name="Gonzalez J."/>
            <person name="Henrissat B."/>
            <person name="Kuo A."/>
            <person name="Liang C."/>
            <person name="Lipzen A."/>
            <person name="Lutzoni F."/>
            <person name="Magnuson J."/>
            <person name="Mondo S."/>
            <person name="Nolan M."/>
            <person name="Ohm R."/>
            <person name="Pangilinan J."/>
            <person name="Park H.-J."/>
            <person name="Ramirez L."/>
            <person name="Alfaro M."/>
            <person name="Sun H."/>
            <person name="Tritt A."/>
            <person name="Yoshinaga Y."/>
            <person name="Zwiers L.-H."/>
            <person name="Turgeon B."/>
            <person name="Goodwin S."/>
            <person name="Spatafora J."/>
            <person name="Crous P."/>
            <person name="Grigoriev I."/>
        </authorList>
    </citation>
    <scope>NUCLEOTIDE SEQUENCE</scope>
    <source>
        <strain evidence="2">CBS 107.79</strain>
    </source>
</reference>
<feature type="domain" description="DUF7053" evidence="1">
    <location>
        <begin position="2"/>
        <end position="174"/>
    </location>
</feature>
<accession>A0A6A5V6F1</accession>
<evidence type="ECO:0000259" key="1">
    <source>
        <dbReference type="Pfam" id="PF23155"/>
    </source>
</evidence>
<feature type="non-terminal residue" evidence="2">
    <location>
        <position position="1"/>
    </location>
</feature>
<dbReference type="EMBL" id="ML976685">
    <property type="protein sequence ID" value="KAF1972654.1"/>
    <property type="molecule type" value="Genomic_DNA"/>
</dbReference>
<dbReference type="Proteomes" id="UP000800036">
    <property type="component" value="Unassembled WGS sequence"/>
</dbReference>
<dbReference type="InterPro" id="IPR055481">
    <property type="entry name" value="DUF7053"/>
</dbReference>
<dbReference type="Pfam" id="PF23155">
    <property type="entry name" value="DUF7053"/>
    <property type="match status" value="1"/>
</dbReference>
<sequence length="175" mass="19746">AKHNYHVAAAIPSHITPDEVKSALHDHNTCLSLQALTSGHEKLPSTDPATLKDTFWYPTEQYATSTYRVTEIIKYLPWFSWSKYELTFLTCFQNTSQGLKTRADTGGVVLRAEFRVVNGSMVEGVVEGEGAGLGEVEWVLVEDVEVTCAWWMMPLVRSKMEEAHRDICRKVVEQV</sequence>
<protein>
    <recommendedName>
        <fullName evidence="1">DUF7053 domain-containing protein</fullName>
    </recommendedName>
</protein>